<dbReference type="HOGENOM" id="CLU_011614_4_1_1"/>
<sequence length="642" mass="73332">FKFDYSFFVFSFQQEYGEGGWLKVVAHVGCHSVFNTLHVYDDNTIHKLANACTNVLDSNLDSNKYMNLFGKSFIRFCSTFGYNKIIQASGRFFTDFLQNVDNIHLQMRFTYPKMNSPSMYVTDMDRNGATLVYRSSRSGFKYYFMGQLEEIANQFFKTLITIQVLQEYLTDDGFKNVTIKFRLNYDNSEFIGRTESLIVNTTLSPLPSEFLMRLFPYSVMFGRNLRILGAGSKLFSIFCDMKLMHSPVAGILKIRRPKGISFTWNNKFVHRLSLERYEVTNQNNYFSKRKALRQSPDSKGSEKLRSLRKQENSLLRLCVIENKSNNQHDITIKRKPSFIWKSSRSSSNNILLKGQMKYIPDIEVVIFLCSPVVNNLDDLRKMSLHLNDLNKHGLGRELAVKGWHNCSRLEQTFEEVEELCKELEENHRLLEESKTKSDALLYSMIPKPVADQLRAGARSLDTCKAVSALFVELYGLKSIENTVLDVMTVVETMNIMFTHFDKTLDEFQVYKVETVGEVYMAVGGAPEILENHADVVASFSLQIITTLQDVKPPVPVQIRIGMHSGPVVGGVVGLKLPRYCLFGDTVNTAARMQTTSQPGKIHLTSATEGLLDKKLFYTEPRGVIPVKGKGEMETHWLIGYTN</sequence>
<proteinExistence type="predicted"/>
<dbReference type="InterPro" id="IPR011645">
    <property type="entry name" value="HNOB_dom_associated"/>
</dbReference>
<dbReference type="InterPro" id="IPR024096">
    <property type="entry name" value="NO_sig/Golgi_transp_ligand-bd"/>
</dbReference>
<dbReference type="Pfam" id="PF00211">
    <property type="entry name" value="Guanylate_cyc"/>
    <property type="match status" value="1"/>
</dbReference>
<dbReference type="Gene3D" id="6.10.250.780">
    <property type="match status" value="1"/>
</dbReference>
<keyword evidence="7" id="KW-0141">cGMP biosynthesis</keyword>
<dbReference type="EC" id="4.6.1.2" evidence="2"/>
<dbReference type="GO" id="GO:0004383">
    <property type="term" value="F:guanylate cyclase activity"/>
    <property type="evidence" value="ECO:0007669"/>
    <property type="project" value="UniProtKB-EC"/>
</dbReference>
<dbReference type="CDD" id="cd07302">
    <property type="entry name" value="CHD"/>
    <property type="match status" value="1"/>
</dbReference>
<dbReference type="InterPro" id="IPR011644">
    <property type="entry name" value="Heme_NO-bd"/>
</dbReference>
<dbReference type="GO" id="GO:0019934">
    <property type="term" value="P:cGMP-mediated signaling"/>
    <property type="evidence" value="ECO:0007669"/>
    <property type="project" value="TreeGrafter"/>
</dbReference>
<dbReference type="InterPro" id="IPR042463">
    <property type="entry name" value="HNOB_dom_associated_sf"/>
</dbReference>
<dbReference type="InterPro" id="IPR038158">
    <property type="entry name" value="H-NOX_domain_sf"/>
</dbReference>
<dbReference type="GO" id="GO:0005525">
    <property type="term" value="F:GTP binding"/>
    <property type="evidence" value="ECO:0007669"/>
    <property type="project" value="UniProtKB-KW"/>
</dbReference>
<dbReference type="EMBL" id="ACPB03022428">
    <property type="status" value="NOT_ANNOTATED_CDS"/>
    <property type="molecule type" value="Genomic_DNA"/>
</dbReference>
<evidence type="ECO:0000313" key="8">
    <source>
        <dbReference type="EnsemblMetazoa" id="RPRC006303-PA"/>
    </source>
</evidence>
<dbReference type="GO" id="GO:0008074">
    <property type="term" value="C:guanylate cyclase complex, soluble"/>
    <property type="evidence" value="ECO:0007669"/>
    <property type="project" value="TreeGrafter"/>
</dbReference>
<evidence type="ECO:0000256" key="3">
    <source>
        <dbReference type="ARBA" id="ARBA00022490"/>
    </source>
</evidence>
<dbReference type="InParanoid" id="T1HQH9"/>
<dbReference type="EnsemblMetazoa" id="RPRC006303-RA">
    <property type="protein sequence ID" value="RPRC006303-PA"/>
    <property type="gene ID" value="RPRC006303"/>
</dbReference>
<dbReference type="OMA" id="YTAEKVR"/>
<keyword evidence="3" id="KW-0963">Cytoplasm</keyword>
<keyword evidence="6" id="KW-0456">Lyase</keyword>
<dbReference type="SUPFAM" id="SSF111126">
    <property type="entry name" value="Ligand-binding domain in the NO signalling and Golgi transport"/>
    <property type="match status" value="1"/>
</dbReference>
<dbReference type="GO" id="GO:0020037">
    <property type="term" value="F:heme binding"/>
    <property type="evidence" value="ECO:0007669"/>
    <property type="project" value="InterPro"/>
</dbReference>
<dbReference type="FunCoup" id="T1HQH9">
    <property type="interactions" value="52"/>
</dbReference>
<evidence type="ECO:0000256" key="7">
    <source>
        <dbReference type="ARBA" id="ARBA00023293"/>
    </source>
</evidence>
<dbReference type="Pfam" id="PF07701">
    <property type="entry name" value="HNOBA"/>
    <property type="match status" value="1"/>
</dbReference>
<evidence type="ECO:0000256" key="6">
    <source>
        <dbReference type="ARBA" id="ARBA00023239"/>
    </source>
</evidence>
<evidence type="ECO:0000313" key="9">
    <source>
        <dbReference type="Proteomes" id="UP000015103"/>
    </source>
</evidence>
<evidence type="ECO:0000256" key="4">
    <source>
        <dbReference type="ARBA" id="ARBA00022741"/>
    </source>
</evidence>
<evidence type="ECO:0000256" key="5">
    <source>
        <dbReference type="ARBA" id="ARBA00023134"/>
    </source>
</evidence>
<dbReference type="EMBL" id="ACPB03022429">
    <property type="status" value="NOT_ANNOTATED_CDS"/>
    <property type="molecule type" value="Genomic_DNA"/>
</dbReference>
<name>T1HQH9_RHOPR</name>
<keyword evidence="9" id="KW-1185">Reference proteome</keyword>
<comment type="subcellular location">
    <subcellularLocation>
        <location evidence="1">Cytoplasm</location>
    </subcellularLocation>
</comment>
<dbReference type="SMART" id="SM00044">
    <property type="entry name" value="CYCc"/>
    <property type="match status" value="1"/>
</dbReference>
<keyword evidence="5" id="KW-0342">GTP-binding</keyword>
<dbReference type="VEuPathDB" id="VectorBase:RPRC006303"/>
<dbReference type="Gene3D" id="3.30.450.260">
    <property type="entry name" value="Haem NO binding associated domain"/>
    <property type="match status" value="1"/>
</dbReference>
<organism evidence="8 9">
    <name type="scientific">Rhodnius prolixus</name>
    <name type="common">Triatomid bug</name>
    <dbReference type="NCBI Taxonomy" id="13249"/>
    <lineage>
        <taxon>Eukaryota</taxon>
        <taxon>Metazoa</taxon>
        <taxon>Ecdysozoa</taxon>
        <taxon>Arthropoda</taxon>
        <taxon>Hexapoda</taxon>
        <taxon>Insecta</taxon>
        <taxon>Pterygota</taxon>
        <taxon>Neoptera</taxon>
        <taxon>Paraneoptera</taxon>
        <taxon>Hemiptera</taxon>
        <taxon>Heteroptera</taxon>
        <taxon>Panheteroptera</taxon>
        <taxon>Cimicomorpha</taxon>
        <taxon>Reduviidae</taxon>
        <taxon>Triatominae</taxon>
        <taxon>Rhodnius</taxon>
    </lineage>
</organism>
<dbReference type="PROSITE" id="PS50125">
    <property type="entry name" value="GUANYLATE_CYCLASE_2"/>
    <property type="match status" value="1"/>
</dbReference>
<dbReference type="InterPro" id="IPR001054">
    <property type="entry name" value="A/G_cyclase"/>
</dbReference>
<protein>
    <recommendedName>
        <fullName evidence="2">guanylate cyclase</fullName>
        <ecNumber evidence="2">4.6.1.2</ecNumber>
    </recommendedName>
</protein>
<dbReference type="Proteomes" id="UP000015103">
    <property type="component" value="Unassembled WGS sequence"/>
</dbReference>
<dbReference type="PANTHER" id="PTHR45655:SF5">
    <property type="entry name" value="SOLUBLE GUANYLATE CYCLASE 89DA-RELATED"/>
    <property type="match status" value="1"/>
</dbReference>
<dbReference type="Pfam" id="PF07700">
    <property type="entry name" value="HNOB"/>
    <property type="match status" value="1"/>
</dbReference>
<dbReference type="eggNOG" id="KOG4171">
    <property type="taxonomic scope" value="Eukaryota"/>
</dbReference>
<accession>T1HQH9</accession>
<dbReference type="AlphaFoldDB" id="T1HQH9"/>
<dbReference type="SUPFAM" id="SSF55073">
    <property type="entry name" value="Nucleotide cyclase"/>
    <property type="match status" value="1"/>
</dbReference>
<dbReference type="STRING" id="13249.T1HQH9"/>
<evidence type="ECO:0000256" key="1">
    <source>
        <dbReference type="ARBA" id="ARBA00004496"/>
    </source>
</evidence>
<dbReference type="GO" id="GO:0070482">
    <property type="term" value="P:response to oxygen levels"/>
    <property type="evidence" value="ECO:0007669"/>
    <property type="project" value="TreeGrafter"/>
</dbReference>
<dbReference type="InterPro" id="IPR029787">
    <property type="entry name" value="Nucleotide_cyclase"/>
</dbReference>
<evidence type="ECO:0000256" key="2">
    <source>
        <dbReference type="ARBA" id="ARBA00012202"/>
    </source>
</evidence>
<dbReference type="Gene3D" id="3.30.70.1230">
    <property type="entry name" value="Nucleotide cyclase"/>
    <property type="match status" value="1"/>
</dbReference>
<keyword evidence="4" id="KW-0547">Nucleotide-binding</keyword>
<reference evidence="8" key="1">
    <citation type="submission" date="2015-05" db="UniProtKB">
        <authorList>
            <consortium name="EnsemblMetazoa"/>
        </authorList>
    </citation>
    <scope>IDENTIFICATION</scope>
</reference>
<dbReference type="Gene3D" id="3.90.1520.10">
    <property type="entry name" value="H-NOX domain"/>
    <property type="match status" value="1"/>
</dbReference>
<dbReference type="PANTHER" id="PTHR45655">
    <property type="entry name" value="GUANYLATE CYCLASE SOLUBLE SUBUNIT BETA-2"/>
    <property type="match status" value="1"/>
</dbReference>